<evidence type="ECO:0000256" key="1">
    <source>
        <dbReference type="SAM" id="MobiDB-lite"/>
    </source>
</evidence>
<feature type="compositionally biased region" description="Low complexity" evidence="1">
    <location>
        <begin position="293"/>
        <end position="304"/>
    </location>
</feature>
<evidence type="ECO:0000313" key="3">
    <source>
        <dbReference type="EMBL" id="CEL69695.1"/>
    </source>
</evidence>
<proteinExistence type="predicted"/>
<feature type="region of interest" description="Disordered" evidence="1">
    <location>
        <begin position="345"/>
        <end position="403"/>
    </location>
</feature>
<feature type="region of interest" description="Disordered" evidence="1">
    <location>
        <begin position="184"/>
        <end position="207"/>
    </location>
</feature>
<reference evidence="3" key="4">
    <citation type="journal article" date="2015" name="PLoS ONE">
        <title>Comprehensive Evaluation of Toxoplasma gondii VEG and Neospora caninum LIV Genomes with Tachyzoite Stage Transcriptome and Proteome Defines Novel Transcript Features.</title>
        <authorList>
            <person name="Ramaprasad A."/>
            <person name="Mourier T."/>
            <person name="Naeem R."/>
            <person name="Malas T.B."/>
            <person name="Moussa E."/>
            <person name="Panigrahi A."/>
            <person name="Vermont S.J."/>
            <person name="Otto T.D."/>
            <person name="Wastling J."/>
            <person name="Pain A."/>
        </authorList>
    </citation>
    <scope>NUCLEOTIDE SEQUENCE</scope>
    <source>
        <strain evidence="3">Liverpool</strain>
    </source>
</reference>
<feature type="compositionally biased region" description="Basic and acidic residues" evidence="1">
    <location>
        <begin position="424"/>
        <end position="433"/>
    </location>
</feature>
<dbReference type="OrthoDB" id="330838at2759"/>
<dbReference type="OMA" id="EENGCHV"/>
<feature type="compositionally biased region" description="Low complexity" evidence="1">
    <location>
        <begin position="541"/>
        <end position="551"/>
    </location>
</feature>
<name>F0VMM7_NEOCL</name>
<evidence type="ECO:0000313" key="4">
    <source>
        <dbReference type="Proteomes" id="UP000007494"/>
    </source>
</evidence>
<feature type="compositionally biased region" description="Polar residues" evidence="1">
    <location>
        <begin position="1054"/>
        <end position="1064"/>
    </location>
</feature>
<feature type="region of interest" description="Disordered" evidence="1">
    <location>
        <begin position="521"/>
        <end position="570"/>
    </location>
</feature>
<feature type="compositionally biased region" description="Low complexity" evidence="1">
    <location>
        <begin position="195"/>
        <end position="205"/>
    </location>
</feature>
<reference evidence="2" key="2">
    <citation type="submission" date="2011-03" db="EMBL/GenBank/DDBJ databases">
        <title>Comparative genomics and transcriptomics of Neospora caninum and Toxoplasma gondii.</title>
        <authorList>
            <person name="Reid A.J."/>
            <person name="Sohal A."/>
            <person name="Harris D."/>
            <person name="Quail M."/>
            <person name="Sanders M."/>
            <person name="Berriman M."/>
            <person name="Wastling J.M."/>
            <person name="Pain A."/>
        </authorList>
    </citation>
    <scope>NUCLEOTIDE SEQUENCE</scope>
    <source>
        <strain evidence="2">Liverpool</strain>
    </source>
</reference>
<dbReference type="InParanoid" id="F0VMM7"/>
<feature type="region of interest" description="Disordered" evidence="1">
    <location>
        <begin position="424"/>
        <end position="459"/>
    </location>
</feature>
<feature type="compositionally biased region" description="Basic and acidic residues" evidence="1">
    <location>
        <begin position="394"/>
        <end position="403"/>
    </location>
</feature>
<feature type="region of interest" description="Disordered" evidence="1">
    <location>
        <begin position="943"/>
        <end position="963"/>
    </location>
</feature>
<feature type="compositionally biased region" description="Basic and acidic residues" evidence="1">
    <location>
        <begin position="853"/>
        <end position="862"/>
    </location>
</feature>
<keyword evidence="4" id="KW-1185">Reference proteome</keyword>
<sequence length="1301" mass="136156">MTTGTPGTCLCLPMKIDALSQPSFSCPGRQSGDVTATSTSEMETRSPFRTLFVGSLLKEEGEHNGRGICSAGSRGRSAGTNEDLASERMNLNSQAESAAEGTAQNIEKGHMGVVSGKDASVCWNLRGLLEPSPVNHEHAALQDIGCPLPQLNLSKTKAVSLPSIKQTCCVQKLTRLEAQEKWGRKGREATDGRCTSTTSSTLSGSKENYSSLYHPCPSSSITDADAQSFGSFPPVAFPQTSPSRPCSVSSLLSASLVCLVTAPGCSSPHETTPGSVSTPSLSFPPSQLAAETGSSDSDSEGVSSLGATGTSFFLDMPLTSHTPNGATFPSDAAWSFSPSNEANGVPNALANESDSWMQFGPGGLREEESDEALESLSSNLTYASLCGSPEDESDAGKAEPKEPRVPVLWHPAKFSPWPNAWRCRQTEKSDEASPGHQRGSPHGLIGPVMRSVSGTSSRLTTTASAAARFAESPTFLSVGKMAFGSKTDDEQDSECLLPALKPTTSFPSYVSQTSSSTACCTSAPISPSKLPEATHASEVQSPSSRRSNASSGGFFPHSDSGSAQRDGRKELESLCAGEGNDCPTLVQTERNQAARGNSPLVSPACADTGFDRKHFALDDTRRLFGSDLVEERDMPRQGQCGDDRGHHAFSRYGEPWSCIPHSETDSRHLSPDAAPCFVLPSSTALLSLGGSALLRDPEGQGHTEKRGERDGIIAMPNREQRMPGLSETSPFQGWAAPGPLPSGLVYRDTSFRPARYASPVDGGLPHSFHPAYPVEVPRATAKQIASTGQEGVLSPNADLGGMTSAPQVSDSVGPTPDQSWIAYPRNPLRSYTSAVAELDVHGEHAVLLPQLREGEASGRKPEQTPPGSFHPGNGQCSGFPTGPQALGRSPSYPDCEPRSSCARPFAGFHARPAFPPPPPGPRLAGGLSRVCHTDPRRPVVASMQERGAPRPGLFSLDRQSDSGMERRDTVARGMVHESGGFAGNAPLRGHQPAPHDASNFFENGQALRGKPGNGVAHGLKSGSADFGARHFKASRPVPQPPPPEFPSHGASCASLPQASQGVDTPSLVSPFPPSPNIVNGENPEQRVQGMEGMPVPVGITLGAGMTTQGGRDPLDLGAKQHTTNPSNSPGFTGTGDIGETFPACPQRPSSPMSLTLNRLLAAYCGPAPEKFLACPSAVAALPAASSQAPVQKDQQPREGPPGGPTPGTAGGGSRGGGGRRLLPGKGARSTTCNGTPPVNLAPRLQARHERPGCFTPTTHGLGLGKAAVHTSLFQPAGAWRARMPPRGKDGSAGKNKEERRD</sequence>
<dbReference type="eggNOG" id="ENOG502QYQN">
    <property type="taxonomic scope" value="Eukaryota"/>
</dbReference>
<dbReference type="RefSeq" id="XP_003885001.1">
    <property type="nucleotide sequence ID" value="XM_003884952.1"/>
</dbReference>
<feature type="region of interest" description="Disordered" evidence="1">
    <location>
        <begin position="785"/>
        <end position="818"/>
    </location>
</feature>
<protein>
    <submittedName>
        <fullName evidence="2">Uncharacterized protein</fullName>
    </submittedName>
</protein>
<feature type="compositionally biased region" description="Polar residues" evidence="1">
    <location>
        <begin position="268"/>
        <end position="285"/>
    </location>
</feature>
<evidence type="ECO:0000313" key="2">
    <source>
        <dbReference type="EMBL" id="CBZ54973.1"/>
    </source>
</evidence>
<feature type="region of interest" description="Disordered" evidence="1">
    <location>
        <begin position="853"/>
        <end position="898"/>
    </location>
</feature>
<feature type="compositionally biased region" description="Polar residues" evidence="1">
    <location>
        <begin position="804"/>
        <end position="818"/>
    </location>
</feature>
<dbReference type="GeneID" id="13446690"/>
<dbReference type="VEuPathDB" id="ToxoDB:NCLIV_054000"/>
<accession>F0VMM7</accession>
<feature type="region of interest" description="Disordered" evidence="1">
    <location>
        <begin position="23"/>
        <end position="43"/>
    </location>
</feature>
<reference evidence="2" key="1">
    <citation type="submission" date="2011-02" db="EMBL/GenBank/DDBJ databases">
        <authorList>
            <person name="Aslett M."/>
        </authorList>
    </citation>
    <scope>NUCLEOTIDE SEQUENCE</scope>
    <source>
        <strain evidence="2">Liverpool</strain>
    </source>
</reference>
<feature type="compositionally biased region" description="Basic and acidic residues" evidence="1">
    <location>
        <begin position="1286"/>
        <end position="1301"/>
    </location>
</feature>
<feature type="region of interest" description="Disordered" evidence="1">
    <location>
        <begin position="1033"/>
        <end position="1064"/>
    </location>
</feature>
<dbReference type="EMBL" id="FR823392">
    <property type="protein sequence ID" value="CBZ54973.1"/>
    <property type="molecule type" value="Genomic_DNA"/>
</dbReference>
<feature type="region of interest" description="Disordered" evidence="1">
    <location>
        <begin position="1185"/>
        <end position="1240"/>
    </location>
</feature>
<feature type="compositionally biased region" description="Gly residues" evidence="1">
    <location>
        <begin position="1208"/>
        <end position="1219"/>
    </location>
</feature>
<organism evidence="2 4">
    <name type="scientific">Neospora caninum (strain Liverpool)</name>
    <dbReference type="NCBI Taxonomy" id="572307"/>
    <lineage>
        <taxon>Eukaryota</taxon>
        <taxon>Sar</taxon>
        <taxon>Alveolata</taxon>
        <taxon>Apicomplexa</taxon>
        <taxon>Conoidasida</taxon>
        <taxon>Coccidia</taxon>
        <taxon>Eucoccidiorida</taxon>
        <taxon>Eimeriorina</taxon>
        <taxon>Sarcocystidae</taxon>
        <taxon>Neospora</taxon>
    </lineage>
</organism>
<feature type="region of interest" description="Disordered" evidence="1">
    <location>
        <begin position="268"/>
        <end position="304"/>
    </location>
</feature>
<gene>
    <name evidence="3" type="ORF">BN1204_054000</name>
    <name evidence="2" type="ORF">NCLIV_054000</name>
</gene>
<reference evidence="4" key="3">
    <citation type="journal article" date="2012" name="PLoS Pathog.">
        <title>Comparative genomics of the apicomplexan parasites Toxoplasma gondii and Neospora caninum: Coccidia differing in host range and transmission strategy.</title>
        <authorList>
            <person name="Reid A.J."/>
            <person name="Vermont S.J."/>
            <person name="Cotton J.A."/>
            <person name="Harris D."/>
            <person name="Hill-Cawthorne G.A."/>
            <person name="Konen-Waisman S."/>
            <person name="Latham S.M."/>
            <person name="Mourier T."/>
            <person name="Norton R."/>
            <person name="Quail M.A."/>
            <person name="Sanders M."/>
            <person name="Shanmugam D."/>
            <person name="Sohal A."/>
            <person name="Wasmuth J.D."/>
            <person name="Brunk B."/>
            <person name="Grigg M.E."/>
            <person name="Howard J.C."/>
            <person name="Parkinson J."/>
            <person name="Roos D.S."/>
            <person name="Trees A.J."/>
            <person name="Berriman M."/>
            <person name="Pain A."/>
            <person name="Wastling J.M."/>
        </authorList>
    </citation>
    <scope>NUCLEOTIDE SEQUENCE [LARGE SCALE GENOMIC DNA]</scope>
    <source>
        <strain evidence="4">Liverpool</strain>
    </source>
</reference>
<dbReference type="EMBL" id="LN714486">
    <property type="protein sequence ID" value="CEL69695.1"/>
    <property type="molecule type" value="Genomic_DNA"/>
</dbReference>
<feature type="compositionally biased region" description="Polar residues" evidence="1">
    <location>
        <begin position="32"/>
        <end position="41"/>
    </location>
</feature>
<feature type="region of interest" description="Disordered" evidence="1">
    <location>
        <begin position="1275"/>
        <end position="1301"/>
    </location>
</feature>
<dbReference type="Proteomes" id="UP000007494">
    <property type="component" value="Chromosome XI"/>
</dbReference>